<dbReference type="Gene3D" id="3.40.50.960">
    <property type="entry name" value="Lumazine/riboflavin synthase"/>
    <property type="match status" value="1"/>
</dbReference>
<dbReference type="PANTHER" id="PTHR21058">
    <property type="entry name" value="6,7-DIMETHYL-8-RIBITYLLUMAZINE SYNTHASE DMRL SYNTHASE LUMAZINE SYNTHASE"/>
    <property type="match status" value="1"/>
</dbReference>
<evidence type="ECO:0000256" key="9">
    <source>
        <dbReference type="HAMAP-Rule" id="MF_00178"/>
    </source>
</evidence>
<dbReference type="GO" id="GO:0009231">
    <property type="term" value="P:riboflavin biosynthetic process"/>
    <property type="evidence" value="ECO:0007669"/>
    <property type="project" value="UniProtKB-UniRule"/>
</dbReference>
<dbReference type="CDD" id="cd09209">
    <property type="entry name" value="Lumazine_synthase-I"/>
    <property type="match status" value="1"/>
</dbReference>
<dbReference type="RefSeq" id="WP_149334574.1">
    <property type="nucleotide sequence ID" value="NZ_QOVF01000011.1"/>
</dbReference>
<feature type="binding site" evidence="9">
    <location>
        <position position="130"/>
    </location>
    <ligand>
        <name>(2S)-2-hydroxy-3-oxobutyl phosphate</name>
        <dbReference type="ChEBI" id="CHEBI:58830"/>
    </ligand>
</feature>
<keyword evidence="5 9" id="KW-0808">Transferase</keyword>
<keyword evidence="4 9" id="KW-0686">Riboflavin biosynthesis</keyword>
<evidence type="ECO:0000256" key="3">
    <source>
        <dbReference type="ARBA" id="ARBA00012664"/>
    </source>
</evidence>
<accession>A0A7V7GPK2</accession>
<gene>
    <name evidence="9" type="primary">ribH</name>
    <name evidence="10" type="ORF">DT594_18440</name>
</gene>
<keyword evidence="11" id="KW-1185">Reference proteome</keyword>
<evidence type="ECO:0000256" key="7">
    <source>
        <dbReference type="ARBA" id="ARBA00058151"/>
    </source>
</evidence>
<dbReference type="NCBIfam" id="NF000812">
    <property type="entry name" value="PRK00061.1-4"/>
    <property type="match status" value="1"/>
</dbReference>
<dbReference type="EC" id="2.5.1.78" evidence="3 9"/>
<reference evidence="10 11" key="1">
    <citation type="submission" date="2018-07" db="EMBL/GenBank/DDBJ databases">
        <title>Pseudomonas laoshanensis sp. nov., isolated from soil.</title>
        <authorList>
            <person name="Sun J."/>
            <person name="Yu L."/>
            <person name="Wang M."/>
            <person name="Zhang C."/>
        </authorList>
    </citation>
    <scope>NUCLEOTIDE SEQUENCE [LARGE SCALE GENOMIC DNA]</scope>
    <source>
        <strain evidence="10 11">Y22</strain>
    </source>
</reference>
<dbReference type="GO" id="GO:0000906">
    <property type="term" value="F:6,7-dimethyl-8-ribityllumazine synthase activity"/>
    <property type="evidence" value="ECO:0007669"/>
    <property type="project" value="UniProtKB-UniRule"/>
</dbReference>
<feature type="binding site" evidence="9">
    <location>
        <begin position="88"/>
        <end position="89"/>
    </location>
    <ligand>
        <name>(2S)-2-hydroxy-3-oxobutyl phosphate</name>
        <dbReference type="ChEBI" id="CHEBI:58830"/>
    </ligand>
</feature>
<name>A0A7V7GPK2_9GAMM</name>
<dbReference type="GO" id="GO:0005829">
    <property type="term" value="C:cytosol"/>
    <property type="evidence" value="ECO:0007669"/>
    <property type="project" value="TreeGrafter"/>
</dbReference>
<evidence type="ECO:0000313" key="10">
    <source>
        <dbReference type="EMBL" id="KAA0690128.1"/>
    </source>
</evidence>
<dbReference type="EMBL" id="QOVF01000011">
    <property type="protein sequence ID" value="KAA0690128.1"/>
    <property type="molecule type" value="Genomic_DNA"/>
</dbReference>
<dbReference type="Proteomes" id="UP000463138">
    <property type="component" value="Unassembled WGS sequence"/>
</dbReference>
<evidence type="ECO:0000256" key="6">
    <source>
        <dbReference type="ARBA" id="ARBA00048785"/>
    </source>
</evidence>
<dbReference type="UniPathway" id="UPA00275">
    <property type="reaction ID" value="UER00404"/>
</dbReference>
<evidence type="ECO:0000256" key="2">
    <source>
        <dbReference type="ARBA" id="ARBA00007424"/>
    </source>
</evidence>
<dbReference type="Pfam" id="PF00885">
    <property type="entry name" value="DMRL_synthase"/>
    <property type="match status" value="1"/>
</dbReference>
<feature type="binding site" evidence="9">
    <location>
        <begin position="83"/>
        <end position="85"/>
    </location>
    <ligand>
        <name>5-amino-6-(D-ribitylamino)uracil</name>
        <dbReference type="ChEBI" id="CHEBI:15934"/>
    </ligand>
</feature>
<feature type="active site" description="Proton donor" evidence="9">
    <location>
        <position position="91"/>
    </location>
</feature>
<dbReference type="AlphaFoldDB" id="A0A7V7GPK2"/>
<feature type="binding site" evidence="9">
    <location>
        <begin position="59"/>
        <end position="61"/>
    </location>
    <ligand>
        <name>5-amino-6-(D-ribitylamino)uracil</name>
        <dbReference type="ChEBI" id="CHEBI:15934"/>
    </ligand>
</feature>
<comment type="caution">
    <text evidence="10">The sequence shown here is derived from an EMBL/GenBank/DDBJ whole genome shotgun (WGS) entry which is preliminary data.</text>
</comment>
<evidence type="ECO:0000256" key="5">
    <source>
        <dbReference type="ARBA" id="ARBA00022679"/>
    </source>
</evidence>
<evidence type="ECO:0000256" key="1">
    <source>
        <dbReference type="ARBA" id="ARBA00004917"/>
    </source>
</evidence>
<dbReference type="OrthoDB" id="9809709at2"/>
<evidence type="ECO:0000313" key="11">
    <source>
        <dbReference type="Proteomes" id="UP000463138"/>
    </source>
</evidence>
<organism evidence="10 11">
    <name type="scientific">Halopseudomonas laoshanensis</name>
    <dbReference type="NCBI Taxonomy" id="2268758"/>
    <lineage>
        <taxon>Bacteria</taxon>
        <taxon>Pseudomonadati</taxon>
        <taxon>Pseudomonadota</taxon>
        <taxon>Gammaproteobacteria</taxon>
        <taxon>Pseudomonadales</taxon>
        <taxon>Pseudomonadaceae</taxon>
        <taxon>Halopseudomonas</taxon>
    </lineage>
</organism>
<dbReference type="GO" id="GO:0009349">
    <property type="term" value="C:riboflavin synthase complex"/>
    <property type="evidence" value="ECO:0007669"/>
    <property type="project" value="UniProtKB-UniRule"/>
</dbReference>
<feature type="binding site" evidence="9">
    <location>
        <position position="25"/>
    </location>
    <ligand>
        <name>5-amino-6-(D-ribitylamino)uracil</name>
        <dbReference type="ChEBI" id="CHEBI:15934"/>
    </ligand>
</feature>
<sequence length="159" mass="16882">MSAIRTIEGDFMATQGRYALVVGRFNSFVVESLLSGAIDALKRHGVKDADITIIRAPGAFEIPLVVKKVAEMKQFDAIVTLGAVIRGGTPHFEYVAGECVKGIGSLSLEYGIPVAFGVLTVDSIEQAIERSGTKAGNKGAEAAMSAFEMVSLFKQLEAK</sequence>
<comment type="subunit">
    <text evidence="9">Forms an icosahedral capsid composed of 60 subunits, arranged as a dodecamer of pentamers.</text>
</comment>
<dbReference type="FunFam" id="3.40.50.960:FF:000001">
    <property type="entry name" value="6,7-dimethyl-8-ribityllumazine synthase"/>
    <property type="match status" value="1"/>
</dbReference>
<evidence type="ECO:0000256" key="4">
    <source>
        <dbReference type="ARBA" id="ARBA00022619"/>
    </source>
</evidence>
<comment type="function">
    <text evidence="7 9">Catalyzes the formation of 6,7-dimethyl-8-ribityllumazine by condensation of 5-amino-6-(D-ribitylamino)uracil with 3,4-dihydroxy-2-butanone 4-phosphate. This is the penultimate step in the biosynthesis of riboflavin.</text>
</comment>
<dbReference type="HAMAP" id="MF_00178">
    <property type="entry name" value="Lumazine_synth"/>
    <property type="match status" value="1"/>
</dbReference>
<dbReference type="NCBIfam" id="TIGR00114">
    <property type="entry name" value="lumazine-synth"/>
    <property type="match status" value="1"/>
</dbReference>
<dbReference type="PANTHER" id="PTHR21058:SF0">
    <property type="entry name" value="6,7-DIMETHYL-8-RIBITYLLUMAZINE SYNTHASE"/>
    <property type="match status" value="1"/>
</dbReference>
<comment type="similarity">
    <text evidence="2 9">Belongs to the DMRL synthase family.</text>
</comment>
<dbReference type="InterPro" id="IPR034964">
    <property type="entry name" value="LS"/>
</dbReference>
<dbReference type="InterPro" id="IPR036467">
    <property type="entry name" value="LS/RS_sf"/>
</dbReference>
<proteinExistence type="inferred from homology"/>
<dbReference type="SUPFAM" id="SSF52121">
    <property type="entry name" value="Lumazine synthase"/>
    <property type="match status" value="1"/>
</dbReference>
<feature type="binding site" evidence="9">
    <location>
        <position position="116"/>
    </location>
    <ligand>
        <name>5-amino-6-(D-ribitylamino)uracil</name>
        <dbReference type="ChEBI" id="CHEBI:15934"/>
    </ligand>
</feature>
<dbReference type="InterPro" id="IPR002180">
    <property type="entry name" value="LS/RS"/>
</dbReference>
<comment type="pathway">
    <text evidence="1 9">Cofactor biosynthesis; riboflavin biosynthesis; riboflavin from 2-hydroxy-3-oxobutyl phosphate and 5-amino-6-(D-ribitylamino)uracil: step 1/2.</text>
</comment>
<protein>
    <recommendedName>
        <fullName evidence="8 9">6,7-dimethyl-8-ribityllumazine synthase</fullName>
        <shortName evidence="9">DMRL synthase</shortName>
        <shortName evidence="9">LS</shortName>
        <shortName evidence="9">Lumazine synthase</shortName>
        <ecNumber evidence="3 9">2.5.1.78</ecNumber>
    </recommendedName>
</protein>
<evidence type="ECO:0000256" key="8">
    <source>
        <dbReference type="ARBA" id="ARBA00072606"/>
    </source>
</evidence>
<comment type="catalytic activity">
    <reaction evidence="6 9">
        <text>(2S)-2-hydroxy-3-oxobutyl phosphate + 5-amino-6-(D-ribitylamino)uracil = 6,7-dimethyl-8-(1-D-ribityl)lumazine + phosphate + 2 H2O + H(+)</text>
        <dbReference type="Rhea" id="RHEA:26152"/>
        <dbReference type="ChEBI" id="CHEBI:15377"/>
        <dbReference type="ChEBI" id="CHEBI:15378"/>
        <dbReference type="ChEBI" id="CHEBI:15934"/>
        <dbReference type="ChEBI" id="CHEBI:43474"/>
        <dbReference type="ChEBI" id="CHEBI:58201"/>
        <dbReference type="ChEBI" id="CHEBI:58830"/>
        <dbReference type="EC" id="2.5.1.78"/>
    </reaction>
</comment>